<dbReference type="EMBL" id="GISG01067364">
    <property type="protein sequence ID" value="MBA4628823.1"/>
    <property type="molecule type" value="Transcribed_RNA"/>
</dbReference>
<sequence length="104" mass="11486">MYALPSSELIFMFATSRQSASQASDWLKSSKPEGDKSSCKQASHREISDRKSSMPSIRSLDLRDEDKISSLTSSKSSIRRLLVGGEKSSLSLGVLVMIPQSFVW</sequence>
<dbReference type="AlphaFoldDB" id="A0A7C9CXD4"/>
<protein>
    <submittedName>
        <fullName evidence="2">Uncharacterized protein</fullName>
    </submittedName>
</protein>
<organism evidence="2">
    <name type="scientific">Opuntia streptacantha</name>
    <name type="common">Prickly pear cactus</name>
    <name type="synonym">Opuntia cardona</name>
    <dbReference type="NCBI Taxonomy" id="393608"/>
    <lineage>
        <taxon>Eukaryota</taxon>
        <taxon>Viridiplantae</taxon>
        <taxon>Streptophyta</taxon>
        <taxon>Embryophyta</taxon>
        <taxon>Tracheophyta</taxon>
        <taxon>Spermatophyta</taxon>
        <taxon>Magnoliopsida</taxon>
        <taxon>eudicotyledons</taxon>
        <taxon>Gunneridae</taxon>
        <taxon>Pentapetalae</taxon>
        <taxon>Caryophyllales</taxon>
        <taxon>Cactineae</taxon>
        <taxon>Cactaceae</taxon>
        <taxon>Opuntioideae</taxon>
        <taxon>Opuntia</taxon>
    </lineage>
</organism>
<name>A0A7C9CXD4_OPUST</name>
<reference evidence="2" key="2">
    <citation type="submission" date="2020-07" db="EMBL/GenBank/DDBJ databases">
        <authorList>
            <person name="Vera ALvarez R."/>
            <person name="Arias-Moreno D.M."/>
            <person name="Jimenez-Jacinto V."/>
            <person name="Jimenez-Bremont J.F."/>
            <person name="Swaminathan K."/>
            <person name="Moose S.P."/>
            <person name="Guerrero-Gonzalez M.L."/>
            <person name="Marino-Ramirez L."/>
            <person name="Landsman D."/>
            <person name="Rodriguez-Kessler M."/>
            <person name="Delgado-Sanchez P."/>
        </authorList>
    </citation>
    <scope>NUCLEOTIDE SEQUENCE</scope>
    <source>
        <tissue evidence="2">Cladode</tissue>
    </source>
</reference>
<proteinExistence type="predicted"/>
<feature type="region of interest" description="Disordered" evidence="1">
    <location>
        <begin position="18"/>
        <end position="59"/>
    </location>
</feature>
<evidence type="ECO:0000313" key="2">
    <source>
        <dbReference type="EMBL" id="MBA4628821.1"/>
    </source>
</evidence>
<accession>A0A7C9CXD4</accession>
<evidence type="ECO:0000256" key="1">
    <source>
        <dbReference type="SAM" id="MobiDB-lite"/>
    </source>
</evidence>
<feature type="compositionally biased region" description="Basic and acidic residues" evidence="1">
    <location>
        <begin position="28"/>
        <end position="52"/>
    </location>
</feature>
<reference evidence="2" key="1">
    <citation type="journal article" date="2013" name="J. Plant Res.">
        <title>Effect of fungi and light on seed germination of three Opuntia species from semiarid lands of central Mexico.</title>
        <authorList>
            <person name="Delgado-Sanchez P."/>
            <person name="Jimenez-Bremont J.F."/>
            <person name="Guerrero-Gonzalez Mde L."/>
            <person name="Flores J."/>
        </authorList>
    </citation>
    <scope>NUCLEOTIDE SEQUENCE</scope>
    <source>
        <tissue evidence="2">Cladode</tissue>
    </source>
</reference>
<dbReference type="EMBL" id="GISG01067361">
    <property type="protein sequence ID" value="MBA4628821.1"/>
    <property type="molecule type" value="Transcribed_RNA"/>
</dbReference>